<protein>
    <recommendedName>
        <fullName evidence="3">Lipid A deacylase LpxR family protein</fullName>
    </recommendedName>
</protein>
<name>A0ABU1QWB8_9BACT</name>
<dbReference type="RefSeq" id="WP_309983295.1">
    <property type="nucleotide sequence ID" value="NZ_JAVDTI010000002.1"/>
</dbReference>
<reference evidence="1 2" key="1">
    <citation type="submission" date="2023-07" db="EMBL/GenBank/DDBJ databases">
        <title>Sorghum-associated microbial communities from plants grown in Nebraska, USA.</title>
        <authorList>
            <person name="Schachtman D."/>
        </authorList>
    </citation>
    <scope>NUCLEOTIDE SEQUENCE [LARGE SCALE GENOMIC DNA]</scope>
    <source>
        <strain evidence="1 2">BE57</strain>
    </source>
</reference>
<comment type="caution">
    <text evidence="1">The sequence shown here is derived from an EMBL/GenBank/DDBJ whole genome shotgun (WGS) entry which is preliminary data.</text>
</comment>
<keyword evidence="2" id="KW-1185">Reference proteome</keyword>
<dbReference type="EMBL" id="JAVDTI010000002">
    <property type="protein sequence ID" value="MDR6805454.1"/>
    <property type="molecule type" value="Genomic_DNA"/>
</dbReference>
<evidence type="ECO:0000313" key="1">
    <source>
        <dbReference type="EMBL" id="MDR6805454.1"/>
    </source>
</evidence>
<evidence type="ECO:0000313" key="2">
    <source>
        <dbReference type="Proteomes" id="UP001264980"/>
    </source>
</evidence>
<sequence length="289" mass="33227">MNKRITNGLSANNFSRQYLGLSYDRSFNFSKTMVNYHETIQCVGLVWGFQSRFFSSGHVDISIGLFNRPIWGVFPKNYSKNFIPVKHFVLATQPVVGVAIGDWKKSGAAAKCEALFCEEDIQRHWEVGLPDVTIGQKNQNIGVDIALENRLRHISFSIQPKAAFYYSHRHVLKEFSYSYHNLGFSLKFRYYVFQTLRVRKGKSGYNFSGPYASFLTGYYLIRNRHNLNSEQQGQKVGNISIEPAIGFQQRLFKKLFVDGSVFYTKNIVSKFSADRKGYFASWLGLGFIF</sequence>
<proteinExistence type="predicted"/>
<dbReference type="Proteomes" id="UP001264980">
    <property type="component" value="Unassembled WGS sequence"/>
</dbReference>
<organism evidence="1 2">
    <name type="scientific">Dyadobacter fermentans</name>
    <dbReference type="NCBI Taxonomy" id="94254"/>
    <lineage>
        <taxon>Bacteria</taxon>
        <taxon>Pseudomonadati</taxon>
        <taxon>Bacteroidota</taxon>
        <taxon>Cytophagia</taxon>
        <taxon>Cytophagales</taxon>
        <taxon>Spirosomataceae</taxon>
        <taxon>Dyadobacter</taxon>
    </lineage>
</organism>
<accession>A0ABU1QWB8</accession>
<gene>
    <name evidence="1" type="ORF">J2W84_002500</name>
</gene>
<evidence type="ECO:0008006" key="3">
    <source>
        <dbReference type="Google" id="ProtNLM"/>
    </source>
</evidence>